<proteinExistence type="predicted"/>
<gene>
    <name evidence="1" type="ORF">BV25DRAFT_1996315</name>
</gene>
<reference evidence="1" key="1">
    <citation type="submission" date="2021-03" db="EMBL/GenBank/DDBJ databases">
        <authorList>
            <consortium name="DOE Joint Genome Institute"/>
            <person name="Ahrendt S."/>
            <person name="Looney B.P."/>
            <person name="Miyauchi S."/>
            <person name="Morin E."/>
            <person name="Drula E."/>
            <person name="Courty P.E."/>
            <person name="Chicoki N."/>
            <person name="Fauchery L."/>
            <person name="Kohler A."/>
            <person name="Kuo A."/>
            <person name="Labutti K."/>
            <person name="Pangilinan J."/>
            <person name="Lipzen A."/>
            <person name="Riley R."/>
            <person name="Andreopoulos W."/>
            <person name="He G."/>
            <person name="Johnson J."/>
            <person name="Barry K.W."/>
            <person name="Grigoriev I.V."/>
            <person name="Nagy L."/>
            <person name="Hibbett D."/>
            <person name="Henrissat B."/>
            <person name="Matheny P.B."/>
            <person name="Labbe J."/>
            <person name="Martin F."/>
        </authorList>
    </citation>
    <scope>NUCLEOTIDE SEQUENCE</scope>
    <source>
        <strain evidence="1">HHB10654</strain>
    </source>
</reference>
<sequence length="306" mass="33140">MRLAGALSFLPHPYLRDHRLGGIEQTTFLNAPPLDRLRLHCKHQTEQDIRAVARRASHFNTVYNAAVRGDGEGVDEINGTTRDKEAYTAIQCSAGAHRHVETSDAHACEHHPRLPKSSPSNDVPQIVSQQVVRLSRQLDHIPHDHIRDRRAGDLAGDVGSDSIIYTWISTSPPSFHLPGAKRAAVGAPFVSTLAAFELQVARGAIRTSFGRKFGMYCAPTNDTLSPQGNVSVGPSAYAVSSSRHHNALALAPLPGGGLFGACGGPLAICSRYQLSADNISNDSERYDQCWEAAPRPPAPRRLSRLA</sequence>
<dbReference type="Proteomes" id="UP000814140">
    <property type="component" value="Unassembled WGS sequence"/>
</dbReference>
<organism evidence="1 2">
    <name type="scientific">Artomyces pyxidatus</name>
    <dbReference type="NCBI Taxonomy" id="48021"/>
    <lineage>
        <taxon>Eukaryota</taxon>
        <taxon>Fungi</taxon>
        <taxon>Dikarya</taxon>
        <taxon>Basidiomycota</taxon>
        <taxon>Agaricomycotina</taxon>
        <taxon>Agaricomycetes</taxon>
        <taxon>Russulales</taxon>
        <taxon>Auriscalpiaceae</taxon>
        <taxon>Artomyces</taxon>
    </lineage>
</organism>
<keyword evidence="2" id="KW-1185">Reference proteome</keyword>
<dbReference type="EMBL" id="MU277327">
    <property type="protein sequence ID" value="KAI0054945.1"/>
    <property type="molecule type" value="Genomic_DNA"/>
</dbReference>
<evidence type="ECO:0000313" key="2">
    <source>
        <dbReference type="Proteomes" id="UP000814140"/>
    </source>
</evidence>
<evidence type="ECO:0000313" key="1">
    <source>
        <dbReference type="EMBL" id="KAI0054945.1"/>
    </source>
</evidence>
<comment type="caution">
    <text evidence="1">The sequence shown here is derived from an EMBL/GenBank/DDBJ whole genome shotgun (WGS) entry which is preliminary data.</text>
</comment>
<protein>
    <submittedName>
        <fullName evidence="1">Uncharacterized protein</fullName>
    </submittedName>
</protein>
<accession>A0ACB8SG88</accession>
<reference evidence="1" key="2">
    <citation type="journal article" date="2022" name="New Phytol.">
        <title>Evolutionary transition to the ectomycorrhizal habit in the genomes of a hyperdiverse lineage of mushroom-forming fungi.</title>
        <authorList>
            <person name="Looney B."/>
            <person name="Miyauchi S."/>
            <person name="Morin E."/>
            <person name="Drula E."/>
            <person name="Courty P.E."/>
            <person name="Kohler A."/>
            <person name="Kuo A."/>
            <person name="LaButti K."/>
            <person name="Pangilinan J."/>
            <person name="Lipzen A."/>
            <person name="Riley R."/>
            <person name="Andreopoulos W."/>
            <person name="He G."/>
            <person name="Johnson J."/>
            <person name="Nolan M."/>
            <person name="Tritt A."/>
            <person name="Barry K.W."/>
            <person name="Grigoriev I.V."/>
            <person name="Nagy L.G."/>
            <person name="Hibbett D."/>
            <person name="Henrissat B."/>
            <person name="Matheny P.B."/>
            <person name="Labbe J."/>
            <person name="Martin F.M."/>
        </authorList>
    </citation>
    <scope>NUCLEOTIDE SEQUENCE</scope>
    <source>
        <strain evidence="1">HHB10654</strain>
    </source>
</reference>
<name>A0ACB8SG88_9AGAM</name>